<dbReference type="Proteomes" id="UP000746595">
    <property type="component" value="Unassembled WGS sequence"/>
</dbReference>
<keyword evidence="1" id="KW-1133">Transmembrane helix</keyword>
<feature type="transmembrane region" description="Helical" evidence="1">
    <location>
        <begin position="84"/>
        <end position="106"/>
    </location>
</feature>
<comment type="caution">
    <text evidence="2">The sequence shown here is derived from an EMBL/GenBank/DDBJ whole genome shotgun (WGS) entry which is preliminary data.</text>
</comment>
<evidence type="ECO:0000313" key="2">
    <source>
        <dbReference type="EMBL" id="NKG22809.1"/>
    </source>
</evidence>
<dbReference type="EMBL" id="JAAWVT010000016">
    <property type="protein sequence ID" value="NKG22809.1"/>
    <property type="molecule type" value="Genomic_DNA"/>
</dbReference>
<keyword evidence="1" id="KW-0472">Membrane</keyword>
<gene>
    <name evidence="2" type="ORF">HED64_19140</name>
</gene>
<name>A0ABX1G9V5_9MICC</name>
<sequence length="125" mass="13024">MEYDDIELLASCVLAVIPAGMLVLIGLVVHKRASAGALGRYTLIGIMASLLYAFIAPSVAMAFVPPPYDPYFAGGRGLDLRGMLLVLGSWVGATLGVGATLIVFGVTKALSWKANRVADTAALND</sequence>
<feature type="transmembrane region" description="Helical" evidence="1">
    <location>
        <begin position="6"/>
        <end position="29"/>
    </location>
</feature>
<accession>A0ABX1G9V5</accession>
<keyword evidence="3" id="KW-1185">Reference proteome</keyword>
<evidence type="ECO:0000256" key="1">
    <source>
        <dbReference type="SAM" id="Phobius"/>
    </source>
</evidence>
<protein>
    <submittedName>
        <fullName evidence="2">Uncharacterized protein</fullName>
    </submittedName>
</protein>
<feature type="transmembrane region" description="Helical" evidence="1">
    <location>
        <begin position="41"/>
        <end position="64"/>
    </location>
</feature>
<evidence type="ECO:0000313" key="3">
    <source>
        <dbReference type="Proteomes" id="UP000746595"/>
    </source>
</evidence>
<proteinExistence type="predicted"/>
<organism evidence="2 3">
    <name type="scientific">Paeniglutamicibacter terrestris</name>
    <dbReference type="NCBI Taxonomy" id="2723403"/>
    <lineage>
        <taxon>Bacteria</taxon>
        <taxon>Bacillati</taxon>
        <taxon>Actinomycetota</taxon>
        <taxon>Actinomycetes</taxon>
        <taxon>Micrococcales</taxon>
        <taxon>Micrococcaceae</taxon>
        <taxon>Paeniglutamicibacter</taxon>
    </lineage>
</organism>
<reference evidence="2 3" key="1">
    <citation type="submission" date="2020-04" db="EMBL/GenBank/DDBJ databases">
        <title>Paeniglutamicibacter sp. ANT13_2, a novel actinomycete isolated from sediment in Antarctica.</title>
        <authorList>
            <person name="Sakdapetsiri C."/>
            <person name="Pinyakong O."/>
        </authorList>
    </citation>
    <scope>NUCLEOTIDE SEQUENCE [LARGE SCALE GENOMIC DNA]</scope>
    <source>
        <strain evidence="2 3">ANT13_2</strain>
    </source>
</reference>
<keyword evidence="1" id="KW-0812">Transmembrane</keyword>
<dbReference type="RefSeq" id="WP_168153543.1">
    <property type="nucleotide sequence ID" value="NZ_JAAWVT010000016.1"/>
</dbReference>